<feature type="transmembrane region" description="Helical" evidence="4">
    <location>
        <begin position="377"/>
        <end position="397"/>
    </location>
</feature>
<dbReference type="Pfam" id="PF07690">
    <property type="entry name" value="MFS_1"/>
    <property type="match status" value="1"/>
</dbReference>
<evidence type="ECO:0000256" key="2">
    <source>
        <dbReference type="ARBA" id="ARBA00022989"/>
    </source>
</evidence>
<gene>
    <name evidence="6" type="ORF">C5Y96_16160</name>
</gene>
<keyword evidence="3 4" id="KW-0472">Membrane</keyword>
<dbReference type="PROSITE" id="PS50850">
    <property type="entry name" value="MFS"/>
    <property type="match status" value="1"/>
</dbReference>
<name>A0A2S8F6Y7_9BACT</name>
<dbReference type="PANTHER" id="PTHR23531">
    <property type="entry name" value="QUINOLENE RESISTANCE PROTEIN NORA"/>
    <property type="match status" value="1"/>
</dbReference>
<dbReference type="OrthoDB" id="211449at2"/>
<dbReference type="RefSeq" id="WP_105355397.1">
    <property type="nucleotide sequence ID" value="NZ_PUIA01000051.1"/>
</dbReference>
<protein>
    <recommendedName>
        <fullName evidence="5">Major facilitator superfamily (MFS) profile domain-containing protein</fullName>
    </recommendedName>
</protein>
<dbReference type="PANTHER" id="PTHR23531:SF1">
    <property type="entry name" value="QUINOLENE RESISTANCE PROTEIN NORA"/>
    <property type="match status" value="1"/>
</dbReference>
<feature type="transmembrane region" description="Helical" evidence="4">
    <location>
        <begin position="147"/>
        <end position="171"/>
    </location>
</feature>
<feature type="transmembrane region" description="Helical" evidence="4">
    <location>
        <begin position="223"/>
        <end position="246"/>
    </location>
</feature>
<evidence type="ECO:0000256" key="1">
    <source>
        <dbReference type="ARBA" id="ARBA00022692"/>
    </source>
</evidence>
<dbReference type="Proteomes" id="UP000240009">
    <property type="component" value="Unassembled WGS sequence"/>
</dbReference>
<feature type="transmembrane region" description="Helical" evidence="4">
    <location>
        <begin position="55"/>
        <end position="74"/>
    </location>
</feature>
<dbReference type="InterPro" id="IPR052714">
    <property type="entry name" value="MFS_Exporter"/>
</dbReference>
<evidence type="ECO:0000313" key="7">
    <source>
        <dbReference type="Proteomes" id="UP000240009"/>
    </source>
</evidence>
<organism evidence="6 7">
    <name type="scientific">Blastopirellula marina</name>
    <dbReference type="NCBI Taxonomy" id="124"/>
    <lineage>
        <taxon>Bacteria</taxon>
        <taxon>Pseudomonadati</taxon>
        <taxon>Planctomycetota</taxon>
        <taxon>Planctomycetia</taxon>
        <taxon>Pirellulales</taxon>
        <taxon>Pirellulaceae</taxon>
        <taxon>Blastopirellula</taxon>
    </lineage>
</organism>
<feature type="transmembrane region" description="Helical" evidence="4">
    <location>
        <begin position="350"/>
        <end position="371"/>
    </location>
</feature>
<comment type="caution">
    <text evidence="6">The sequence shown here is derived from an EMBL/GenBank/DDBJ whole genome shotgun (WGS) entry which is preliminary data.</text>
</comment>
<feature type="transmembrane region" description="Helical" evidence="4">
    <location>
        <begin position="312"/>
        <end position="338"/>
    </location>
</feature>
<keyword evidence="2 4" id="KW-1133">Transmembrane helix</keyword>
<accession>A0A2S8F6Y7</accession>
<feature type="transmembrane region" description="Helical" evidence="4">
    <location>
        <begin position="183"/>
        <end position="202"/>
    </location>
</feature>
<feature type="transmembrane region" description="Helical" evidence="4">
    <location>
        <begin position="24"/>
        <end position="43"/>
    </location>
</feature>
<feature type="domain" description="Major facilitator superfamily (MFS) profile" evidence="5">
    <location>
        <begin position="1"/>
        <end position="406"/>
    </location>
</feature>
<dbReference type="GO" id="GO:0022857">
    <property type="term" value="F:transmembrane transporter activity"/>
    <property type="evidence" value="ECO:0007669"/>
    <property type="project" value="InterPro"/>
</dbReference>
<dbReference type="InterPro" id="IPR020846">
    <property type="entry name" value="MFS_dom"/>
</dbReference>
<dbReference type="Gene3D" id="1.20.1250.20">
    <property type="entry name" value="MFS general substrate transporter like domains"/>
    <property type="match status" value="2"/>
</dbReference>
<feature type="transmembrane region" description="Helical" evidence="4">
    <location>
        <begin position="258"/>
        <end position="276"/>
    </location>
</feature>
<reference evidence="6 7" key="1">
    <citation type="submission" date="2018-02" db="EMBL/GenBank/DDBJ databases">
        <title>Comparative genomes isolates from brazilian mangrove.</title>
        <authorList>
            <person name="Araujo J.E."/>
            <person name="Taketani R.G."/>
            <person name="Silva M.C.P."/>
            <person name="Loureco M.V."/>
            <person name="Andreote F.D."/>
        </authorList>
    </citation>
    <scope>NUCLEOTIDE SEQUENCE [LARGE SCALE GENOMIC DNA]</scope>
    <source>
        <strain evidence="6 7">HEX-2 MGV</strain>
    </source>
</reference>
<sequence length="426" mass="45632">MNSAVVTADEPSTAPQIAYGREFWLAYFANTALIVCNSSLFRYFDFVNYLGGDEYDLGLITGFGMGGAVLARFAQGAVIDRFGTRVVWLGSLCLLLSAILGHFVVDEVNGTLIYLLRLCYMVGLAGAFGASITAISLKAPKGRSTELIGVLGSSGFVGLAIGPLIGDIIFAGEAAIDAKINTMFLVAMCAGMVSITLAYLATRGDKPPHSSEHPSLIRLIREYHPGWMLAMAFAMGVGVLIPQIFLRSYAKEIGIEHISSFFLVYAITAFTCRLLTRKVPERIGVKNAATIGILLLSFSLTLYLLAKNPWLLPVPAIVGGMAHALIFPAIIGGGSIAFPKKYRGTGTNLMLVMLDSGGLFGQPLIGVMIASSRKADLPAYPITFVSVAVLLAIIALLNQRFAKPIISQEEDQPVLEERSHCVNESL</sequence>
<dbReference type="EMBL" id="PUIA01000051">
    <property type="protein sequence ID" value="PQO27916.1"/>
    <property type="molecule type" value="Genomic_DNA"/>
</dbReference>
<evidence type="ECO:0000256" key="3">
    <source>
        <dbReference type="ARBA" id="ARBA00023136"/>
    </source>
</evidence>
<evidence type="ECO:0000259" key="5">
    <source>
        <dbReference type="PROSITE" id="PS50850"/>
    </source>
</evidence>
<keyword evidence="1 4" id="KW-0812">Transmembrane</keyword>
<proteinExistence type="predicted"/>
<dbReference type="SUPFAM" id="SSF103473">
    <property type="entry name" value="MFS general substrate transporter"/>
    <property type="match status" value="1"/>
</dbReference>
<evidence type="ECO:0000256" key="4">
    <source>
        <dbReference type="SAM" id="Phobius"/>
    </source>
</evidence>
<feature type="transmembrane region" description="Helical" evidence="4">
    <location>
        <begin position="288"/>
        <end position="306"/>
    </location>
</feature>
<dbReference type="InterPro" id="IPR036259">
    <property type="entry name" value="MFS_trans_sf"/>
</dbReference>
<dbReference type="AlphaFoldDB" id="A0A2S8F6Y7"/>
<feature type="transmembrane region" description="Helical" evidence="4">
    <location>
        <begin position="111"/>
        <end position="135"/>
    </location>
</feature>
<evidence type="ECO:0000313" key="6">
    <source>
        <dbReference type="EMBL" id="PQO27916.1"/>
    </source>
</evidence>
<feature type="transmembrane region" description="Helical" evidence="4">
    <location>
        <begin position="86"/>
        <end position="105"/>
    </location>
</feature>
<dbReference type="InterPro" id="IPR011701">
    <property type="entry name" value="MFS"/>
</dbReference>